<dbReference type="RefSeq" id="WP_163204406.1">
    <property type="nucleotide sequence ID" value="NZ_JAAGWG010000011.1"/>
</dbReference>
<sequence length="760" mass="79821">MTSLAGDLLEPLDDGDTAPARAWLGEVVTSAGMPRDQLAALGGLGRWNADRADGGLSAAAADALRTAVRLTAGERTAGGLLALCLRADCEAAWEVSWEHGPVQAVIDTALAARPADGGAAEGEWALLALVGREMLVEAAAASGSLVVLAEHAAATATVAAEVAALCSDRAGDPLSEHTAEVADAEADYYRAVAIAARAVSGYPAAGDDVLADAVAVLARAEARFAADDVARGELRAHRASLEALRDAQAPALRVAAGSVVHLYPFGLRGVTPGAAVRAVRGTGARWTLAGMPVTGVERELPLNDVWKGNDPLGRQYAGAALVLPDVLLPDADLGEPHRLRVEVRLTELGNHCVRIVAPLSEAGPQALYAAQVRAAPEAADLRELGTPLVPADGLPGLEWGRLSDLAAAICADLCGQFAEHTREDSVAVSTRAGAYHVLTRVERAEALVPGRPPVPVEDPERLRALVGGALLGHPVRHGVSAIAEWAGYRPDAATAIDAPGMVEGLVLRTANTTALACPRAPSYMVDAVQEAAEFVATLDGLFAGWQVELADHYYRINREMERLQEEIARRPAEGAWDLPFLDGTQRDLEAAQHAMQLFVMAARLRLMFITAPSLVTSPVMRTTLDHLLAAAGFDRARADFVGTVEDVVGDRAWALIDSSVRRRQELAEDRRREQEATARARQADDEARGRRRMDILLAAVAAVGISGIFSLLQAGYALTGWRSALLAGFALLTAAATGAITHRLTATDRCAGGARCDPPC</sequence>
<accession>A0A6L9W3A0</accession>
<feature type="region of interest" description="Disordered" evidence="1">
    <location>
        <begin position="666"/>
        <end position="685"/>
    </location>
</feature>
<organism evidence="3 4">
    <name type="scientific">Blastococcus saxobsidens</name>
    <dbReference type="NCBI Taxonomy" id="138336"/>
    <lineage>
        <taxon>Bacteria</taxon>
        <taxon>Bacillati</taxon>
        <taxon>Actinomycetota</taxon>
        <taxon>Actinomycetes</taxon>
        <taxon>Geodermatophilales</taxon>
        <taxon>Geodermatophilaceae</taxon>
        <taxon>Blastococcus</taxon>
    </lineage>
</organism>
<evidence type="ECO:0000313" key="3">
    <source>
        <dbReference type="EMBL" id="NEK85904.1"/>
    </source>
</evidence>
<reference evidence="3 4" key="1">
    <citation type="submission" date="2019-12" db="EMBL/GenBank/DDBJ databases">
        <title>the WGS of Blastococcus saxobsidens 67B17.</title>
        <authorList>
            <person name="Jiang Z."/>
        </authorList>
    </citation>
    <scope>NUCLEOTIDE SEQUENCE [LARGE SCALE GENOMIC DNA]</scope>
    <source>
        <strain evidence="3 4">67B17</strain>
    </source>
</reference>
<dbReference type="Proteomes" id="UP000479241">
    <property type="component" value="Unassembled WGS sequence"/>
</dbReference>
<keyword evidence="2" id="KW-0812">Transmembrane</keyword>
<name>A0A6L9W3A0_9ACTN</name>
<evidence type="ECO:0000313" key="4">
    <source>
        <dbReference type="Proteomes" id="UP000479241"/>
    </source>
</evidence>
<protein>
    <submittedName>
        <fullName evidence="3">Uncharacterized protein</fullName>
    </submittedName>
</protein>
<evidence type="ECO:0000256" key="2">
    <source>
        <dbReference type="SAM" id="Phobius"/>
    </source>
</evidence>
<feature type="transmembrane region" description="Helical" evidence="2">
    <location>
        <begin position="724"/>
        <end position="741"/>
    </location>
</feature>
<feature type="transmembrane region" description="Helical" evidence="2">
    <location>
        <begin position="695"/>
        <end position="718"/>
    </location>
</feature>
<evidence type="ECO:0000256" key="1">
    <source>
        <dbReference type="SAM" id="MobiDB-lite"/>
    </source>
</evidence>
<keyword evidence="2" id="KW-0472">Membrane</keyword>
<comment type="caution">
    <text evidence="3">The sequence shown here is derived from an EMBL/GenBank/DDBJ whole genome shotgun (WGS) entry which is preliminary data.</text>
</comment>
<gene>
    <name evidence="3" type="ORF">GCU60_09030</name>
</gene>
<proteinExistence type="predicted"/>
<keyword evidence="2" id="KW-1133">Transmembrane helix</keyword>
<dbReference type="AlphaFoldDB" id="A0A6L9W3A0"/>
<dbReference type="EMBL" id="JAAGWG010000011">
    <property type="protein sequence ID" value="NEK85904.1"/>
    <property type="molecule type" value="Genomic_DNA"/>
</dbReference>